<dbReference type="AlphaFoldDB" id="A0A3M7QUB9"/>
<sequence>MVNYDSITLGLRVQFMKDEKICSGTVRYKGGVNGKKGVFIGIEADESVGYCDGRMLGRVYFKCADKYGLFLNANEIRLVPHLKRKRKCTLHKSLKSECDELLFRSTCPEEKVNSITENYLHKAKSCFGLSYDNIFANQPRYNRNNYLVYCPKSSASEGDSKKSNGFQHQSSIQRAFMPKEEMKLYTSVNWSYKNVHLPKNTDLNNTFE</sequence>
<dbReference type="InterPro" id="IPR036859">
    <property type="entry name" value="CAP-Gly_dom_sf"/>
</dbReference>
<dbReference type="PROSITE" id="PS50245">
    <property type="entry name" value="CAP_GLY_2"/>
    <property type="match status" value="1"/>
</dbReference>
<dbReference type="STRING" id="10195.A0A3M7QUB9"/>
<comment type="caution">
    <text evidence="2">The sequence shown here is derived from an EMBL/GenBank/DDBJ whole genome shotgun (WGS) entry which is preliminary data.</text>
</comment>
<dbReference type="Pfam" id="PF01302">
    <property type="entry name" value="CAP_GLY"/>
    <property type="match status" value="1"/>
</dbReference>
<accession>A0A3M7QUB9</accession>
<name>A0A3M7QUB9_BRAPC</name>
<dbReference type="Proteomes" id="UP000276133">
    <property type="component" value="Unassembled WGS sequence"/>
</dbReference>
<proteinExistence type="predicted"/>
<dbReference type="SMART" id="SM01052">
    <property type="entry name" value="CAP_GLY"/>
    <property type="match status" value="1"/>
</dbReference>
<feature type="non-terminal residue" evidence="2">
    <location>
        <position position="208"/>
    </location>
</feature>
<evidence type="ECO:0000313" key="2">
    <source>
        <dbReference type="EMBL" id="RNA14555.1"/>
    </source>
</evidence>
<keyword evidence="3" id="KW-1185">Reference proteome</keyword>
<feature type="domain" description="CAP-Gly" evidence="1">
    <location>
        <begin position="30"/>
        <end position="72"/>
    </location>
</feature>
<evidence type="ECO:0000313" key="3">
    <source>
        <dbReference type="Proteomes" id="UP000276133"/>
    </source>
</evidence>
<dbReference type="InterPro" id="IPR000938">
    <property type="entry name" value="CAP-Gly_domain"/>
</dbReference>
<gene>
    <name evidence="2" type="ORF">BpHYR1_007610</name>
</gene>
<dbReference type="EMBL" id="REGN01005161">
    <property type="protein sequence ID" value="RNA14555.1"/>
    <property type="molecule type" value="Genomic_DNA"/>
</dbReference>
<protein>
    <submittedName>
        <fullName evidence="2">Tubulin-folding cofactor B</fullName>
    </submittedName>
</protein>
<dbReference type="SUPFAM" id="SSF74924">
    <property type="entry name" value="Cap-Gly domain"/>
    <property type="match status" value="1"/>
</dbReference>
<dbReference type="OrthoDB" id="2130750at2759"/>
<evidence type="ECO:0000259" key="1">
    <source>
        <dbReference type="PROSITE" id="PS50245"/>
    </source>
</evidence>
<dbReference type="Gene3D" id="2.30.30.190">
    <property type="entry name" value="CAP Gly-rich-like domain"/>
    <property type="match status" value="1"/>
</dbReference>
<reference evidence="2 3" key="1">
    <citation type="journal article" date="2018" name="Sci. Rep.">
        <title>Genomic signatures of local adaptation to the degree of environmental predictability in rotifers.</title>
        <authorList>
            <person name="Franch-Gras L."/>
            <person name="Hahn C."/>
            <person name="Garcia-Roger E.M."/>
            <person name="Carmona M.J."/>
            <person name="Serra M."/>
            <person name="Gomez A."/>
        </authorList>
    </citation>
    <scope>NUCLEOTIDE SEQUENCE [LARGE SCALE GENOMIC DNA]</scope>
    <source>
        <strain evidence="2">HYR1</strain>
    </source>
</reference>
<organism evidence="2 3">
    <name type="scientific">Brachionus plicatilis</name>
    <name type="common">Marine rotifer</name>
    <name type="synonym">Brachionus muelleri</name>
    <dbReference type="NCBI Taxonomy" id="10195"/>
    <lineage>
        <taxon>Eukaryota</taxon>
        <taxon>Metazoa</taxon>
        <taxon>Spiralia</taxon>
        <taxon>Gnathifera</taxon>
        <taxon>Rotifera</taxon>
        <taxon>Eurotatoria</taxon>
        <taxon>Monogononta</taxon>
        <taxon>Pseudotrocha</taxon>
        <taxon>Ploima</taxon>
        <taxon>Brachionidae</taxon>
        <taxon>Brachionus</taxon>
    </lineage>
</organism>